<dbReference type="Gene3D" id="3.40.190.10">
    <property type="entry name" value="Periplasmic binding protein-like II"/>
    <property type="match status" value="1"/>
</dbReference>
<evidence type="ECO:0000256" key="2">
    <source>
        <dbReference type="ARBA" id="ARBA00023015"/>
    </source>
</evidence>
<dbReference type="Pfam" id="PF00126">
    <property type="entry name" value="HTH_1"/>
    <property type="match status" value="1"/>
</dbReference>
<dbReference type="InterPro" id="IPR005119">
    <property type="entry name" value="LysR_subst-bd"/>
</dbReference>
<dbReference type="GO" id="GO:0003677">
    <property type="term" value="F:DNA binding"/>
    <property type="evidence" value="ECO:0007669"/>
    <property type="project" value="UniProtKB-KW"/>
</dbReference>
<keyword evidence="3 6" id="KW-0238">DNA-binding</keyword>
<feature type="domain" description="HTH lysR-type" evidence="5">
    <location>
        <begin position="4"/>
        <end position="61"/>
    </location>
</feature>
<dbReference type="InterPro" id="IPR036388">
    <property type="entry name" value="WH-like_DNA-bd_sf"/>
</dbReference>
<evidence type="ECO:0000256" key="4">
    <source>
        <dbReference type="ARBA" id="ARBA00023163"/>
    </source>
</evidence>
<protein>
    <submittedName>
        <fullName evidence="6">DNA-binding transcriptional LysR family regulator</fullName>
    </submittedName>
</protein>
<dbReference type="PANTHER" id="PTHR30419">
    <property type="entry name" value="HTH-TYPE TRANSCRIPTIONAL REGULATOR YBHD"/>
    <property type="match status" value="1"/>
</dbReference>
<evidence type="ECO:0000259" key="5">
    <source>
        <dbReference type="PROSITE" id="PS50931"/>
    </source>
</evidence>
<evidence type="ECO:0000313" key="6">
    <source>
        <dbReference type="EMBL" id="MBB5159268.1"/>
    </source>
</evidence>
<organism evidence="6 7">
    <name type="scientific">Saccharopolyspora phatthalungensis</name>
    <dbReference type="NCBI Taxonomy" id="664693"/>
    <lineage>
        <taxon>Bacteria</taxon>
        <taxon>Bacillati</taxon>
        <taxon>Actinomycetota</taxon>
        <taxon>Actinomycetes</taxon>
        <taxon>Pseudonocardiales</taxon>
        <taxon>Pseudonocardiaceae</taxon>
        <taxon>Saccharopolyspora</taxon>
    </lineage>
</organism>
<dbReference type="Proteomes" id="UP000584374">
    <property type="component" value="Unassembled WGS sequence"/>
</dbReference>
<reference evidence="6 7" key="1">
    <citation type="submission" date="2020-08" db="EMBL/GenBank/DDBJ databases">
        <title>Sequencing the genomes of 1000 actinobacteria strains.</title>
        <authorList>
            <person name="Klenk H.-P."/>
        </authorList>
    </citation>
    <scope>NUCLEOTIDE SEQUENCE [LARGE SCALE GENOMIC DNA]</scope>
    <source>
        <strain evidence="6 7">DSM 45584</strain>
    </source>
</reference>
<proteinExistence type="inferred from homology"/>
<dbReference type="InterPro" id="IPR050950">
    <property type="entry name" value="HTH-type_LysR_regulators"/>
</dbReference>
<keyword evidence="4" id="KW-0804">Transcription</keyword>
<dbReference type="PANTHER" id="PTHR30419:SF8">
    <property type="entry name" value="NITROGEN ASSIMILATION TRANSCRIPTIONAL ACTIVATOR-RELATED"/>
    <property type="match status" value="1"/>
</dbReference>
<dbReference type="PROSITE" id="PS50931">
    <property type="entry name" value="HTH_LYSR"/>
    <property type="match status" value="1"/>
</dbReference>
<dbReference type="GO" id="GO:0003700">
    <property type="term" value="F:DNA-binding transcription factor activity"/>
    <property type="evidence" value="ECO:0007669"/>
    <property type="project" value="InterPro"/>
</dbReference>
<name>A0A840QJE0_9PSEU</name>
<keyword evidence="2" id="KW-0805">Transcription regulation</keyword>
<dbReference type="GO" id="GO:0005829">
    <property type="term" value="C:cytosol"/>
    <property type="evidence" value="ECO:0007669"/>
    <property type="project" value="TreeGrafter"/>
</dbReference>
<accession>A0A840QJE0</accession>
<dbReference type="RefSeq" id="WP_184731571.1">
    <property type="nucleotide sequence ID" value="NZ_JACHIW010000002.1"/>
</dbReference>
<evidence type="ECO:0000256" key="1">
    <source>
        <dbReference type="ARBA" id="ARBA00009437"/>
    </source>
</evidence>
<dbReference type="InterPro" id="IPR000847">
    <property type="entry name" value="LysR_HTH_N"/>
</dbReference>
<keyword evidence="7" id="KW-1185">Reference proteome</keyword>
<evidence type="ECO:0000256" key="3">
    <source>
        <dbReference type="ARBA" id="ARBA00023125"/>
    </source>
</evidence>
<dbReference type="SUPFAM" id="SSF53850">
    <property type="entry name" value="Periplasmic binding protein-like II"/>
    <property type="match status" value="1"/>
</dbReference>
<sequence length="189" mass="21158">MNNWTWHRLRVFDAVARTGSVVAAARSLQMTGPAVSQHLRRLEAEVGSVLVERVGRRLRLTDAGHVLAGHARTVTRVVEQAERELAGHGDELRGTVRIGAISSAIRGFLLGRLRDYAHRHPQVRMCLRDGETVDHLRALHEDGLDMVVAESWHDQPSTIPRSAHVTRLHTEQARLVLPADHRLAGREAW</sequence>
<dbReference type="EMBL" id="JACHIW010000002">
    <property type="protein sequence ID" value="MBB5159268.1"/>
    <property type="molecule type" value="Genomic_DNA"/>
</dbReference>
<evidence type="ECO:0000313" key="7">
    <source>
        <dbReference type="Proteomes" id="UP000584374"/>
    </source>
</evidence>
<dbReference type="FunFam" id="1.10.10.10:FF:000001">
    <property type="entry name" value="LysR family transcriptional regulator"/>
    <property type="match status" value="1"/>
</dbReference>
<dbReference type="InterPro" id="IPR036390">
    <property type="entry name" value="WH_DNA-bd_sf"/>
</dbReference>
<dbReference type="AlphaFoldDB" id="A0A840QJE0"/>
<gene>
    <name evidence="6" type="ORF">BJ970_006867</name>
</gene>
<dbReference type="SUPFAM" id="SSF46785">
    <property type="entry name" value="Winged helix' DNA-binding domain"/>
    <property type="match status" value="1"/>
</dbReference>
<comment type="caution">
    <text evidence="6">The sequence shown here is derived from an EMBL/GenBank/DDBJ whole genome shotgun (WGS) entry which is preliminary data.</text>
</comment>
<dbReference type="Pfam" id="PF03466">
    <property type="entry name" value="LysR_substrate"/>
    <property type="match status" value="1"/>
</dbReference>
<dbReference type="Gene3D" id="1.10.10.10">
    <property type="entry name" value="Winged helix-like DNA-binding domain superfamily/Winged helix DNA-binding domain"/>
    <property type="match status" value="1"/>
</dbReference>
<comment type="similarity">
    <text evidence="1">Belongs to the LysR transcriptional regulatory family.</text>
</comment>